<dbReference type="SMART" id="SM00491">
    <property type="entry name" value="HELICc2"/>
    <property type="match status" value="1"/>
</dbReference>
<dbReference type="GO" id="GO:0006281">
    <property type="term" value="P:DNA repair"/>
    <property type="evidence" value="ECO:0007669"/>
    <property type="project" value="TreeGrafter"/>
</dbReference>
<dbReference type="GO" id="GO:0003676">
    <property type="term" value="F:nucleic acid binding"/>
    <property type="evidence" value="ECO:0007669"/>
    <property type="project" value="InterPro"/>
</dbReference>
<feature type="domain" description="ATP-dependent helicase C-terminal" evidence="2">
    <location>
        <begin position="1"/>
        <end position="110"/>
    </location>
</feature>
<gene>
    <name evidence="3" type="ORF">XPR_2626</name>
</gene>
<reference evidence="3 4" key="1">
    <citation type="submission" date="2014-01" db="EMBL/GenBank/DDBJ databases">
        <title>Genome sequence and analysis of Xanthomonas arboricola pv. pruni.</title>
        <authorList>
            <person name="Fujikawa T."/>
            <person name="Nakazono-Nagaoka E."/>
        </authorList>
    </citation>
    <scope>NUCLEOTIDE SEQUENCE [LARGE SCALE GENOMIC DNA]</scope>
    <source>
        <strain evidence="4">MAFF 301420</strain>
    </source>
</reference>
<dbReference type="AlphaFoldDB" id="W4SHK1"/>
<organism evidence="3 4">
    <name type="scientific">Xanthomonas arboricola pv. pruni MAFF 301420</name>
    <dbReference type="NCBI Taxonomy" id="1418095"/>
    <lineage>
        <taxon>Bacteria</taxon>
        <taxon>Pseudomonadati</taxon>
        <taxon>Pseudomonadota</taxon>
        <taxon>Gammaproteobacteria</taxon>
        <taxon>Lysobacterales</taxon>
        <taxon>Lysobacteraceae</taxon>
        <taxon>Xanthomonas</taxon>
    </lineage>
</organism>
<comment type="caution">
    <text evidence="3">The sequence shown here is derived from an EMBL/GenBank/DDBJ whole genome shotgun (WGS) entry which is preliminary data.</text>
</comment>
<accession>W4SHK1</accession>
<dbReference type="InterPro" id="IPR006555">
    <property type="entry name" value="ATP-dep_Helicase_C"/>
</dbReference>
<comment type="similarity">
    <text evidence="1">Belongs to the helicase family. DinG subfamily.</text>
</comment>
<sequence length="156" mass="16795">MQGEAPRATLLQRFRTSGNGVLLGSASFREGVDVVGDALSVVVIDKLPFAAPDDPVFEARLDAIRRDGGNPFRDEQLPQAVIALKQGVGRLIRSETDRGVLVLCDPRLVNKGYGRTFMTSLPPFARTREIGDVRAFFGVAEPVGDNGVLALPFGDD</sequence>
<dbReference type="GO" id="GO:0003678">
    <property type="term" value="F:DNA helicase activity"/>
    <property type="evidence" value="ECO:0007669"/>
    <property type="project" value="TreeGrafter"/>
</dbReference>
<dbReference type="GO" id="GO:0016818">
    <property type="term" value="F:hydrolase activity, acting on acid anhydrides, in phosphorus-containing anhydrides"/>
    <property type="evidence" value="ECO:0007669"/>
    <property type="project" value="InterPro"/>
</dbReference>
<dbReference type="EMBL" id="BAVC01000228">
    <property type="protein sequence ID" value="GAE55991.1"/>
    <property type="molecule type" value="Genomic_DNA"/>
</dbReference>
<dbReference type="Pfam" id="PF13307">
    <property type="entry name" value="Helicase_C_2"/>
    <property type="match status" value="1"/>
</dbReference>
<evidence type="ECO:0000313" key="3">
    <source>
        <dbReference type="EMBL" id="GAE55991.1"/>
    </source>
</evidence>
<name>W4SHK1_9XANT</name>
<dbReference type="Gene3D" id="3.40.50.300">
    <property type="entry name" value="P-loop containing nucleotide triphosphate hydrolases"/>
    <property type="match status" value="1"/>
</dbReference>
<dbReference type="GO" id="GO:0005524">
    <property type="term" value="F:ATP binding"/>
    <property type="evidence" value="ECO:0007669"/>
    <property type="project" value="InterPro"/>
</dbReference>
<evidence type="ECO:0000259" key="2">
    <source>
        <dbReference type="SMART" id="SM00491"/>
    </source>
</evidence>
<proteinExistence type="inferred from homology"/>
<dbReference type="PANTHER" id="PTHR11472:SF34">
    <property type="entry name" value="REGULATOR OF TELOMERE ELONGATION HELICASE 1"/>
    <property type="match status" value="1"/>
</dbReference>
<evidence type="ECO:0000256" key="1">
    <source>
        <dbReference type="ARBA" id="ARBA00038058"/>
    </source>
</evidence>
<evidence type="ECO:0000313" key="4">
    <source>
        <dbReference type="Proteomes" id="UP000019084"/>
    </source>
</evidence>
<dbReference type="Proteomes" id="UP000019084">
    <property type="component" value="Unassembled WGS sequence"/>
</dbReference>
<protein>
    <recommendedName>
        <fullName evidence="2">ATP-dependent helicase C-terminal domain-containing protein</fullName>
    </recommendedName>
</protein>
<dbReference type="InterPro" id="IPR027417">
    <property type="entry name" value="P-loop_NTPase"/>
</dbReference>
<dbReference type="InterPro" id="IPR045028">
    <property type="entry name" value="DinG/Rad3-like"/>
</dbReference>
<dbReference type="PANTHER" id="PTHR11472">
    <property type="entry name" value="DNA REPAIR DEAD HELICASE RAD3/XP-D SUBFAMILY MEMBER"/>
    <property type="match status" value="1"/>
</dbReference>